<dbReference type="EMBL" id="CP108313">
    <property type="protein sequence ID" value="WTW67265.1"/>
    <property type="molecule type" value="Genomic_DNA"/>
</dbReference>
<sequence length="253" mass="26386">MSASVATEGVYVYAILRAATALPKDAVGVGSPPAALRVISQGLLEAVVSDAPPQLRARRRDLLAHQNLLMRLADDGPVLPMRFGMVAADEQSVLAQLAAQESGYAATLDRLAGHIEINVKVLPAQNALEALVAEDTRVRQLRAAARRAPGYEASLRLGEAIAGALTRRAAAAGQQILRELAPAARAAVAGPEVPGCVLNESFLVDRSGSEAFLARAQSLGTAFREHAEIRSIGPLPCYSFVSAEARPALVGGG</sequence>
<evidence type="ECO:0000256" key="3">
    <source>
        <dbReference type="ARBA" id="ARBA00035643"/>
    </source>
</evidence>
<keyword evidence="1" id="KW-0304">Gas vesicle</keyword>
<accession>A0AAU2VI86</accession>
<reference evidence="4" key="1">
    <citation type="submission" date="2022-10" db="EMBL/GenBank/DDBJ databases">
        <title>The complete genomes of actinobacterial strains from the NBC collection.</title>
        <authorList>
            <person name="Joergensen T.S."/>
            <person name="Alvarez Arevalo M."/>
            <person name="Sterndorff E.B."/>
            <person name="Faurdal D."/>
            <person name="Vuksanovic O."/>
            <person name="Mourched A.-S."/>
            <person name="Charusanti P."/>
            <person name="Shaw S."/>
            <person name="Blin K."/>
            <person name="Weber T."/>
        </authorList>
    </citation>
    <scope>NUCLEOTIDE SEQUENCE</scope>
    <source>
        <strain evidence="4">NBC_00008</strain>
    </source>
</reference>
<evidence type="ECO:0000256" key="1">
    <source>
        <dbReference type="ARBA" id="ARBA00022987"/>
    </source>
</evidence>
<dbReference type="Pfam" id="PF06386">
    <property type="entry name" value="GvpL_GvpF"/>
    <property type="match status" value="1"/>
</dbReference>
<dbReference type="AlphaFoldDB" id="A0AAU2VI86"/>
<dbReference type="PANTHER" id="PTHR36852:SF1">
    <property type="entry name" value="PROTEIN GVPL 2"/>
    <property type="match status" value="1"/>
</dbReference>
<dbReference type="GO" id="GO:0031412">
    <property type="term" value="P:gas vesicle organization"/>
    <property type="evidence" value="ECO:0007669"/>
    <property type="project" value="InterPro"/>
</dbReference>
<proteinExistence type="inferred from homology"/>
<protein>
    <submittedName>
        <fullName evidence="4">GvpL/GvpF family gas vesicle protein</fullName>
    </submittedName>
</protein>
<evidence type="ECO:0000313" key="4">
    <source>
        <dbReference type="EMBL" id="WTW67265.1"/>
    </source>
</evidence>
<gene>
    <name evidence="4" type="ORF">OG398_02710</name>
</gene>
<dbReference type="PANTHER" id="PTHR36852">
    <property type="entry name" value="PROTEIN GVPL 2"/>
    <property type="match status" value="1"/>
</dbReference>
<comment type="similarity">
    <text evidence="3">Belongs to the gas vesicle GvpF/GvpL family.</text>
</comment>
<dbReference type="GO" id="GO:0031411">
    <property type="term" value="C:gas vesicle"/>
    <property type="evidence" value="ECO:0007669"/>
    <property type="project" value="UniProtKB-SubCell"/>
</dbReference>
<evidence type="ECO:0000256" key="2">
    <source>
        <dbReference type="ARBA" id="ARBA00035108"/>
    </source>
</evidence>
<organism evidence="4">
    <name type="scientific">Streptomyces sp. NBC_00008</name>
    <dbReference type="NCBI Taxonomy" id="2903610"/>
    <lineage>
        <taxon>Bacteria</taxon>
        <taxon>Bacillati</taxon>
        <taxon>Actinomycetota</taxon>
        <taxon>Actinomycetes</taxon>
        <taxon>Kitasatosporales</taxon>
        <taxon>Streptomycetaceae</taxon>
        <taxon>Streptomyces</taxon>
    </lineage>
</organism>
<name>A0AAU2VI86_9ACTN</name>
<comment type="subcellular location">
    <subcellularLocation>
        <location evidence="2">Gas vesicle</location>
    </subcellularLocation>
</comment>
<dbReference type="InterPro" id="IPR009430">
    <property type="entry name" value="GvpL/GvpF"/>
</dbReference>